<feature type="chain" id="PRO_5015434198" description="Excinuclease ABC subunit B" evidence="1">
    <location>
        <begin position="18"/>
        <end position="128"/>
    </location>
</feature>
<evidence type="ECO:0000256" key="1">
    <source>
        <dbReference type="SAM" id="SignalP"/>
    </source>
</evidence>
<organism evidence="2 3">
    <name type="scientific">Pararhodobacter oceanensis</name>
    <dbReference type="NCBI Taxonomy" id="2172121"/>
    <lineage>
        <taxon>Bacteria</taxon>
        <taxon>Pseudomonadati</taxon>
        <taxon>Pseudomonadota</taxon>
        <taxon>Alphaproteobacteria</taxon>
        <taxon>Rhodobacterales</taxon>
        <taxon>Paracoccaceae</taxon>
        <taxon>Pararhodobacter</taxon>
    </lineage>
</organism>
<dbReference type="PROSITE" id="PS51257">
    <property type="entry name" value="PROKAR_LIPOPROTEIN"/>
    <property type="match status" value="1"/>
</dbReference>
<reference evidence="2 3" key="1">
    <citation type="submission" date="2018-04" db="EMBL/GenBank/DDBJ databases">
        <title>Pararhodobacter oceanense sp. nov., isolated from marine intertidal sediment.</title>
        <authorList>
            <person name="Wang X.-L."/>
            <person name="Du Z.-J."/>
        </authorList>
    </citation>
    <scope>NUCLEOTIDE SEQUENCE [LARGE SCALE GENOMIC DNA]</scope>
    <source>
        <strain evidence="2 3">AM505</strain>
    </source>
</reference>
<feature type="signal peptide" evidence="1">
    <location>
        <begin position="1"/>
        <end position="17"/>
    </location>
</feature>
<evidence type="ECO:0008006" key="4">
    <source>
        <dbReference type="Google" id="ProtNLM"/>
    </source>
</evidence>
<evidence type="ECO:0000313" key="3">
    <source>
        <dbReference type="Proteomes" id="UP000245911"/>
    </source>
</evidence>
<keyword evidence="3" id="KW-1185">Reference proteome</keyword>
<dbReference type="AlphaFoldDB" id="A0A2T8HQX6"/>
<accession>A0A2T8HQX6</accession>
<keyword evidence="1" id="KW-0732">Signal</keyword>
<dbReference type="OrthoDB" id="7875456at2"/>
<comment type="caution">
    <text evidence="2">The sequence shown here is derived from an EMBL/GenBank/DDBJ whole genome shotgun (WGS) entry which is preliminary data.</text>
</comment>
<sequence length="128" mass="14537">MSLLRVSMMLAGLAVLAGCATPLEQCLYAAERDQREISRELDERRGNLQRGFRIERVLTPVMESGFCVNAEGVLEPCMRWEHETRETHHRINPELEAERIALLERQLAREDGRVAQAAATCRATYPAE</sequence>
<name>A0A2T8HQX6_9RHOB</name>
<gene>
    <name evidence="2" type="ORF">DDE20_15155</name>
</gene>
<dbReference type="EMBL" id="QDKM01000008">
    <property type="protein sequence ID" value="PVH27849.1"/>
    <property type="molecule type" value="Genomic_DNA"/>
</dbReference>
<proteinExistence type="predicted"/>
<dbReference type="Proteomes" id="UP000245911">
    <property type="component" value="Unassembled WGS sequence"/>
</dbReference>
<evidence type="ECO:0000313" key="2">
    <source>
        <dbReference type="EMBL" id="PVH27849.1"/>
    </source>
</evidence>
<protein>
    <recommendedName>
        <fullName evidence="4">Excinuclease ABC subunit B</fullName>
    </recommendedName>
</protein>
<dbReference type="RefSeq" id="WP_133240361.1">
    <property type="nucleotide sequence ID" value="NZ_QDKM01000008.1"/>
</dbReference>